<dbReference type="GO" id="GO:0008047">
    <property type="term" value="F:enzyme activator activity"/>
    <property type="evidence" value="ECO:0007669"/>
    <property type="project" value="InterPro"/>
</dbReference>
<name>A0A023FCV1_AMBCJ</name>
<protein>
    <submittedName>
        <fullName evidence="3">Putative ixodegrins large 4</fullName>
    </submittedName>
</protein>
<keyword evidence="2" id="KW-0732">Signal</keyword>
<dbReference type="GO" id="GO:0007586">
    <property type="term" value="P:digestion"/>
    <property type="evidence" value="ECO:0007669"/>
    <property type="project" value="InterPro"/>
</dbReference>
<dbReference type="GO" id="GO:0016042">
    <property type="term" value="P:lipid catabolic process"/>
    <property type="evidence" value="ECO:0007669"/>
    <property type="project" value="InterPro"/>
</dbReference>
<dbReference type="InterPro" id="IPR001981">
    <property type="entry name" value="Colipase"/>
</dbReference>
<reference evidence="3" key="1">
    <citation type="submission" date="2014-03" db="EMBL/GenBank/DDBJ databases">
        <title>The sialotranscriptome of Amblyomma triste, Amblyomma parvum and Amblyomma cajennense ticks, uncovered by 454-based RNA-seq.</title>
        <authorList>
            <person name="Garcia G.R."/>
            <person name="Gardinassi L.G."/>
            <person name="Ribeiro J.M."/>
            <person name="Anatriello E."/>
            <person name="Ferreira B.R."/>
            <person name="Moreira H.N."/>
            <person name="Mafra C."/>
            <person name="Olegario M.M."/>
            <person name="Szabo P.J."/>
            <person name="Miranda-Santos I.K."/>
            <person name="Maruyama S.R."/>
        </authorList>
    </citation>
    <scope>NUCLEOTIDE SEQUENCE</scope>
    <source>
        <strain evidence="3">Uberlandia</strain>
        <tissue evidence="3">Salivary glands</tissue>
    </source>
</reference>
<proteinExistence type="evidence at transcript level"/>
<accession>A0A023FCV1</accession>
<sequence>MSRSSLWHRGLGITMRRYVLLINAALLSVVLAEQASGSDEDMYQRPISMPNPFDVGYASNKTEPSKPNVRGPGQACRTTSQCPPDYCCLRRQRRGRRICLPGAGRYQRCSEDQVKGGYYLYHCPCLMGKHTCERGFCIP</sequence>
<organism evidence="3">
    <name type="scientific">Amblyomma cajennense</name>
    <name type="common">Cayenne tick</name>
    <name type="synonym">Acarus cajennensis</name>
    <dbReference type="NCBI Taxonomy" id="34607"/>
    <lineage>
        <taxon>Eukaryota</taxon>
        <taxon>Metazoa</taxon>
        <taxon>Ecdysozoa</taxon>
        <taxon>Arthropoda</taxon>
        <taxon>Chelicerata</taxon>
        <taxon>Arachnida</taxon>
        <taxon>Acari</taxon>
        <taxon>Parasitiformes</taxon>
        <taxon>Ixodida</taxon>
        <taxon>Ixodoidea</taxon>
        <taxon>Ixodidae</taxon>
        <taxon>Amblyomminae</taxon>
        <taxon>Amblyomma</taxon>
    </lineage>
</organism>
<evidence type="ECO:0000256" key="2">
    <source>
        <dbReference type="SAM" id="SignalP"/>
    </source>
</evidence>
<dbReference type="EMBL" id="GBBK01004821">
    <property type="protein sequence ID" value="JAC19661.1"/>
    <property type="molecule type" value="mRNA"/>
</dbReference>
<evidence type="ECO:0000256" key="1">
    <source>
        <dbReference type="SAM" id="MobiDB-lite"/>
    </source>
</evidence>
<feature type="region of interest" description="Disordered" evidence="1">
    <location>
        <begin position="54"/>
        <end position="80"/>
    </location>
</feature>
<feature type="chain" id="PRO_5001515270" evidence="2">
    <location>
        <begin position="33"/>
        <end position="139"/>
    </location>
</feature>
<dbReference type="Gene3D" id="2.10.80.10">
    <property type="entry name" value="Lipase, subunit A"/>
    <property type="match status" value="1"/>
</dbReference>
<evidence type="ECO:0000313" key="3">
    <source>
        <dbReference type="EMBL" id="JAC19661.1"/>
    </source>
</evidence>
<dbReference type="AlphaFoldDB" id="A0A023FCV1"/>
<dbReference type="PANTHER" id="PTHR10041">
    <property type="entry name" value="COLIPASE"/>
    <property type="match status" value="1"/>
</dbReference>
<dbReference type="GO" id="GO:0005576">
    <property type="term" value="C:extracellular region"/>
    <property type="evidence" value="ECO:0007669"/>
    <property type="project" value="InterPro"/>
</dbReference>
<dbReference type="PANTHER" id="PTHR10041:SF5">
    <property type="entry name" value="LEUCINE-RICH COLIPASE-LIKE PROTEIN 1"/>
    <property type="match status" value="1"/>
</dbReference>
<feature type="signal peptide" evidence="2">
    <location>
        <begin position="1"/>
        <end position="32"/>
    </location>
</feature>